<feature type="compositionally biased region" description="Polar residues" evidence="1">
    <location>
        <begin position="82"/>
        <end position="98"/>
    </location>
</feature>
<evidence type="ECO:0000313" key="3">
    <source>
        <dbReference type="Proteomes" id="UP001367508"/>
    </source>
</evidence>
<dbReference type="AlphaFoldDB" id="A0AAN9LK58"/>
<evidence type="ECO:0008006" key="4">
    <source>
        <dbReference type="Google" id="ProtNLM"/>
    </source>
</evidence>
<organism evidence="2 3">
    <name type="scientific">Canavalia gladiata</name>
    <name type="common">Sword bean</name>
    <name type="synonym">Dolichos gladiatus</name>
    <dbReference type="NCBI Taxonomy" id="3824"/>
    <lineage>
        <taxon>Eukaryota</taxon>
        <taxon>Viridiplantae</taxon>
        <taxon>Streptophyta</taxon>
        <taxon>Embryophyta</taxon>
        <taxon>Tracheophyta</taxon>
        <taxon>Spermatophyta</taxon>
        <taxon>Magnoliopsida</taxon>
        <taxon>eudicotyledons</taxon>
        <taxon>Gunneridae</taxon>
        <taxon>Pentapetalae</taxon>
        <taxon>rosids</taxon>
        <taxon>fabids</taxon>
        <taxon>Fabales</taxon>
        <taxon>Fabaceae</taxon>
        <taxon>Papilionoideae</taxon>
        <taxon>50 kb inversion clade</taxon>
        <taxon>NPAAA clade</taxon>
        <taxon>indigoferoid/millettioid clade</taxon>
        <taxon>Phaseoleae</taxon>
        <taxon>Canavalia</taxon>
    </lineage>
</organism>
<dbReference type="Proteomes" id="UP001367508">
    <property type="component" value="Unassembled WGS sequence"/>
</dbReference>
<feature type="region of interest" description="Disordered" evidence="1">
    <location>
        <begin position="80"/>
        <end position="166"/>
    </location>
</feature>
<feature type="compositionally biased region" description="Basic and acidic residues" evidence="1">
    <location>
        <begin position="141"/>
        <end position="166"/>
    </location>
</feature>
<reference evidence="2 3" key="1">
    <citation type="submission" date="2024-01" db="EMBL/GenBank/DDBJ databases">
        <title>The genomes of 5 underutilized Papilionoideae crops provide insights into root nodulation and disease resistanc.</title>
        <authorList>
            <person name="Jiang F."/>
        </authorList>
    </citation>
    <scope>NUCLEOTIDE SEQUENCE [LARGE SCALE GENOMIC DNA]</scope>
    <source>
        <strain evidence="2">LVBAO_FW01</strain>
        <tissue evidence="2">Leaves</tissue>
    </source>
</reference>
<keyword evidence="3" id="KW-1185">Reference proteome</keyword>
<name>A0AAN9LK58_CANGL</name>
<dbReference type="InterPro" id="IPR008480">
    <property type="entry name" value="DUF761_pln"/>
</dbReference>
<evidence type="ECO:0000256" key="1">
    <source>
        <dbReference type="SAM" id="MobiDB-lite"/>
    </source>
</evidence>
<accession>A0AAN9LK58</accession>
<dbReference type="PANTHER" id="PTHR36378">
    <property type="entry name" value="COTTON FIBER PROTEIN"/>
    <property type="match status" value="1"/>
</dbReference>
<feature type="compositionally biased region" description="Low complexity" evidence="1">
    <location>
        <begin position="111"/>
        <end position="121"/>
    </location>
</feature>
<dbReference type="EMBL" id="JAYMYQ010000004">
    <property type="protein sequence ID" value="KAK7337500.1"/>
    <property type="molecule type" value="Genomic_DNA"/>
</dbReference>
<proteinExistence type="predicted"/>
<gene>
    <name evidence="2" type="ORF">VNO77_18079</name>
</gene>
<sequence>MEQIPQSAMITITTDLTLEDDQRKPTQGAFQRRKTKGAINVLRVALFVMRGHRSRKSNKLRLEDGSKSVWTKVVGSMRPLHLQSNQSSGSISQLTTALPSPSPSSSEDEPYSPYSPSPTSSRYASAVGLNELVQSDEDNEKQEVIMEESNEHENEHEHEHDDGDEMVDAKADEFIARFYEQMRLQRLDSADRRYNERRQRSLGL</sequence>
<comment type="caution">
    <text evidence="2">The sequence shown here is derived from an EMBL/GenBank/DDBJ whole genome shotgun (WGS) entry which is preliminary data.</text>
</comment>
<protein>
    <recommendedName>
        <fullName evidence="4">DUF761 domain-containing protein</fullName>
    </recommendedName>
</protein>
<dbReference type="PANTHER" id="PTHR36378:SF1">
    <property type="entry name" value="COTTON FIBER PROTEIN"/>
    <property type="match status" value="1"/>
</dbReference>
<evidence type="ECO:0000313" key="2">
    <source>
        <dbReference type="EMBL" id="KAK7337500.1"/>
    </source>
</evidence>
<dbReference type="Pfam" id="PF05553">
    <property type="entry name" value="DUF761"/>
    <property type="match status" value="1"/>
</dbReference>